<dbReference type="Proteomes" id="UP001190700">
    <property type="component" value="Unassembled WGS sequence"/>
</dbReference>
<keyword evidence="6" id="KW-1185">Reference proteome</keyword>
<evidence type="ECO:0000256" key="2">
    <source>
        <dbReference type="ARBA" id="ARBA00022670"/>
    </source>
</evidence>
<comment type="similarity">
    <text evidence="1">Belongs to the DeSI family.</text>
</comment>
<dbReference type="InterPro" id="IPR008580">
    <property type="entry name" value="PPPDE_dom"/>
</dbReference>
<dbReference type="GO" id="GO:0006508">
    <property type="term" value="P:proteolysis"/>
    <property type="evidence" value="ECO:0007669"/>
    <property type="project" value="UniProtKB-KW"/>
</dbReference>
<evidence type="ECO:0000313" key="6">
    <source>
        <dbReference type="Proteomes" id="UP001190700"/>
    </source>
</evidence>
<evidence type="ECO:0000313" key="5">
    <source>
        <dbReference type="EMBL" id="KAK3262781.1"/>
    </source>
</evidence>
<dbReference type="Pfam" id="PF05903">
    <property type="entry name" value="Peptidase_C97"/>
    <property type="match status" value="1"/>
</dbReference>
<dbReference type="AlphaFoldDB" id="A0AAE0FMY7"/>
<organism evidence="5 6">
    <name type="scientific">Cymbomonas tetramitiformis</name>
    <dbReference type="NCBI Taxonomy" id="36881"/>
    <lineage>
        <taxon>Eukaryota</taxon>
        <taxon>Viridiplantae</taxon>
        <taxon>Chlorophyta</taxon>
        <taxon>Pyramimonadophyceae</taxon>
        <taxon>Pyramimonadales</taxon>
        <taxon>Pyramimonadaceae</taxon>
        <taxon>Cymbomonas</taxon>
    </lineage>
</organism>
<evidence type="ECO:0000259" key="4">
    <source>
        <dbReference type="PROSITE" id="PS51858"/>
    </source>
</evidence>
<keyword evidence="3" id="KW-0378">Hydrolase</keyword>
<proteinExistence type="inferred from homology"/>
<dbReference type="SMART" id="SM01179">
    <property type="entry name" value="DUF862"/>
    <property type="match status" value="1"/>
</dbReference>
<dbReference type="PANTHER" id="PTHR12378:SF9">
    <property type="entry name" value="OS06G0107000 PROTEIN"/>
    <property type="match status" value="1"/>
</dbReference>
<sequence>MSTLVTLHVYDVTSSSSATANATIVNINKLFKDTMGMGGVFHCGVEVNREEWSFGFCDHGTGVYSCKPKGNTMYSYRETIPIGVTSMSPYRLRQTIATLQLEWPGSSYDLFARNCNHFCEAFSEALGVGPVPSWVNSLPNFADGVADATTSATAPVRMLGDQMSEASASVSSWLSGLFQTEEDNEDETSTNETLMKRAVSIDSVRQVS</sequence>
<dbReference type="EMBL" id="LGRX02015954">
    <property type="protein sequence ID" value="KAK3262781.1"/>
    <property type="molecule type" value="Genomic_DNA"/>
</dbReference>
<protein>
    <recommendedName>
        <fullName evidence="4">PPPDE domain-containing protein</fullName>
    </recommendedName>
</protein>
<reference evidence="5 6" key="1">
    <citation type="journal article" date="2015" name="Genome Biol. Evol.">
        <title>Comparative Genomics of a Bacterivorous Green Alga Reveals Evolutionary Causalities and Consequences of Phago-Mixotrophic Mode of Nutrition.</title>
        <authorList>
            <person name="Burns J.A."/>
            <person name="Paasch A."/>
            <person name="Narechania A."/>
            <person name="Kim E."/>
        </authorList>
    </citation>
    <scope>NUCLEOTIDE SEQUENCE [LARGE SCALE GENOMIC DNA]</scope>
    <source>
        <strain evidence="5 6">PLY_AMNH</strain>
    </source>
</reference>
<dbReference type="PROSITE" id="PS51858">
    <property type="entry name" value="PPPDE"/>
    <property type="match status" value="1"/>
</dbReference>
<evidence type="ECO:0000256" key="1">
    <source>
        <dbReference type="ARBA" id="ARBA00008140"/>
    </source>
</evidence>
<dbReference type="Gene3D" id="3.90.1720.30">
    <property type="entry name" value="PPPDE domains"/>
    <property type="match status" value="1"/>
</dbReference>
<gene>
    <name evidence="5" type="ORF">CYMTET_28383</name>
</gene>
<dbReference type="GO" id="GO:0016579">
    <property type="term" value="P:protein deubiquitination"/>
    <property type="evidence" value="ECO:0007669"/>
    <property type="project" value="TreeGrafter"/>
</dbReference>
<accession>A0AAE0FMY7</accession>
<dbReference type="GO" id="GO:0101005">
    <property type="term" value="F:deubiquitinase activity"/>
    <property type="evidence" value="ECO:0007669"/>
    <property type="project" value="TreeGrafter"/>
</dbReference>
<dbReference type="PANTHER" id="PTHR12378">
    <property type="entry name" value="DESUMOYLATING ISOPEPTIDASE"/>
    <property type="match status" value="1"/>
</dbReference>
<keyword evidence="2" id="KW-0645">Protease</keyword>
<evidence type="ECO:0000256" key="3">
    <source>
        <dbReference type="ARBA" id="ARBA00022801"/>
    </source>
</evidence>
<feature type="domain" description="PPPDE" evidence="4">
    <location>
        <begin position="3"/>
        <end position="164"/>
    </location>
</feature>
<comment type="caution">
    <text evidence="5">The sequence shown here is derived from an EMBL/GenBank/DDBJ whole genome shotgun (WGS) entry which is preliminary data.</text>
</comment>
<dbReference type="InterPro" id="IPR042266">
    <property type="entry name" value="PPPDE_sf"/>
</dbReference>
<name>A0AAE0FMY7_9CHLO</name>